<evidence type="ECO:0000313" key="2">
    <source>
        <dbReference type="Proteomes" id="UP000230390"/>
    </source>
</evidence>
<reference evidence="1 2" key="1">
    <citation type="submission" date="2017-10" db="EMBL/GenBank/DDBJ databases">
        <title>Massilia psychrophilum sp. nov., a novel purple-pigmented bacterium isolated from Tianshan glacier, Xinjiang Municipality, China.</title>
        <authorList>
            <person name="Wang H."/>
        </authorList>
    </citation>
    <scope>NUCLEOTIDE SEQUENCE [LARGE SCALE GENOMIC DNA]</scope>
    <source>
        <strain evidence="1 2">JCM 30074</strain>
    </source>
</reference>
<dbReference type="InterPro" id="IPR050563">
    <property type="entry name" value="4-hydroxybenzoyl-CoA_TE"/>
</dbReference>
<dbReference type="SUPFAM" id="SSF54637">
    <property type="entry name" value="Thioesterase/thiol ester dehydrase-isomerase"/>
    <property type="match status" value="1"/>
</dbReference>
<dbReference type="PANTHER" id="PTHR31793:SF24">
    <property type="entry name" value="LONG-CHAIN ACYL-COA THIOESTERASE FADM"/>
    <property type="match status" value="1"/>
</dbReference>
<organism evidence="1 2">
    <name type="scientific">Massilia eurypsychrophila</name>
    <dbReference type="NCBI Taxonomy" id="1485217"/>
    <lineage>
        <taxon>Bacteria</taxon>
        <taxon>Pseudomonadati</taxon>
        <taxon>Pseudomonadota</taxon>
        <taxon>Betaproteobacteria</taxon>
        <taxon>Burkholderiales</taxon>
        <taxon>Oxalobacteraceae</taxon>
        <taxon>Telluria group</taxon>
        <taxon>Massilia</taxon>
    </lineage>
</organism>
<dbReference type="OrthoDB" id="21822at2"/>
<evidence type="ECO:0000313" key="1">
    <source>
        <dbReference type="EMBL" id="PIL45784.1"/>
    </source>
</evidence>
<comment type="caution">
    <text evidence="1">The sequence shown here is derived from an EMBL/GenBank/DDBJ whole genome shotgun (WGS) entry which is preliminary data.</text>
</comment>
<dbReference type="Gene3D" id="3.10.129.10">
    <property type="entry name" value="Hotdog Thioesterase"/>
    <property type="match status" value="1"/>
</dbReference>
<dbReference type="AlphaFoldDB" id="A0A2G8TIB5"/>
<proteinExistence type="predicted"/>
<dbReference type="EMBL" id="PDOC01000003">
    <property type="protein sequence ID" value="PIL45784.1"/>
    <property type="molecule type" value="Genomic_DNA"/>
</dbReference>
<keyword evidence="2" id="KW-1185">Reference proteome</keyword>
<dbReference type="Pfam" id="PF13279">
    <property type="entry name" value="4HBT_2"/>
    <property type="match status" value="1"/>
</dbReference>
<sequence>MPDQQPIAAGAFSMPVTVRFGDCDPAGIVFYPRYFEMFNNLVEEWCAAGLGSSFRNLVIERGLGLPAVSIQTDFIATSTLGDKLTAQLSVLKIGSSSLTLAVLLMGEGGDVRVRATMVVVLIDIKKASAVRIPDPMRERIAPFCAPQEQTNEVRN</sequence>
<dbReference type="CDD" id="cd00586">
    <property type="entry name" value="4HBT"/>
    <property type="match status" value="1"/>
</dbReference>
<accession>A0A2G8TIB5</accession>
<dbReference type="GO" id="GO:0047617">
    <property type="term" value="F:fatty acyl-CoA hydrolase activity"/>
    <property type="evidence" value="ECO:0007669"/>
    <property type="project" value="TreeGrafter"/>
</dbReference>
<dbReference type="InterPro" id="IPR029069">
    <property type="entry name" value="HotDog_dom_sf"/>
</dbReference>
<dbReference type="Proteomes" id="UP000230390">
    <property type="component" value="Unassembled WGS sequence"/>
</dbReference>
<name>A0A2G8TIB5_9BURK</name>
<dbReference type="RefSeq" id="WP_099787695.1">
    <property type="nucleotide sequence ID" value="NZ_JBHLYV010000029.1"/>
</dbReference>
<gene>
    <name evidence="1" type="ORF">CR105_06885</name>
</gene>
<protein>
    <submittedName>
        <fullName evidence="1">4-hydroxybenzoyl-CoA thioesterase</fullName>
    </submittedName>
</protein>
<dbReference type="PANTHER" id="PTHR31793">
    <property type="entry name" value="4-HYDROXYBENZOYL-COA THIOESTERASE FAMILY MEMBER"/>
    <property type="match status" value="1"/>
</dbReference>